<dbReference type="OrthoDB" id="118105at2759"/>
<comment type="caution">
    <text evidence="3">The sequence shown here is derived from an EMBL/GenBank/DDBJ whole genome shotgun (WGS) entry which is preliminary data.</text>
</comment>
<dbReference type="PANTHER" id="PTHR47272:SF2">
    <property type="entry name" value="PIGGYBAC TRANSPOSABLE ELEMENT-DERIVED PROTEIN 3-LIKE"/>
    <property type="match status" value="1"/>
</dbReference>
<feature type="domain" description="PiggyBac transposable element-derived protein" evidence="2">
    <location>
        <begin position="86"/>
        <end position="207"/>
    </location>
</feature>
<feature type="region of interest" description="Disordered" evidence="1">
    <location>
        <begin position="18"/>
        <end position="41"/>
    </location>
</feature>
<accession>A0A4C1YQM3</accession>
<dbReference type="STRING" id="151549.A0A4C1YQM3"/>
<keyword evidence="4" id="KW-1185">Reference proteome</keyword>
<proteinExistence type="predicted"/>
<dbReference type="EMBL" id="BGZK01001325">
    <property type="protein sequence ID" value="GBP77293.1"/>
    <property type="molecule type" value="Genomic_DNA"/>
</dbReference>
<evidence type="ECO:0000313" key="3">
    <source>
        <dbReference type="EMBL" id="GBP77293.1"/>
    </source>
</evidence>
<dbReference type="PANTHER" id="PTHR47272">
    <property type="entry name" value="DDE_TNP_1_7 DOMAIN-CONTAINING PROTEIN"/>
    <property type="match status" value="1"/>
</dbReference>
<protein>
    <submittedName>
        <fullName evidence="3">Chimeric ERCC6-PGBD3 protein</fullName>
    </submittedName>
</protein>
<sequence>MEEDDSDGESDLLACREEEIGEKIPLANEEDWNESDDEPLSSFCVQSQSSRNILSRWKHTENFDFTPHEDDRLDISFDPSVIVKSSLEYFGHYIDDGLFEIMAKCTNVCSVSRGGGESLNTTADELRQFFGYSMAMSVLGLPRIRMYWALKTKVYYIANTITRNRFFQLRSNLKVTNDELITQNARQNDKFWKVRPMVSAVEKGCRENKRQLRCYRRANDSFHWKMQTKASC</sequence>
<evidence type="ECO:0000313" key="4">
    <source>
        <dbReference type="Proteomes" id="UP000299102"/>
    </source>
</evidence>
<organism evidence="3 4">
    <name type="scientific">Eumeta variegata</name>
    <name type="common">Bagworm moth</name>
    <name type="synonym">Eumeta japonica</name>
    <dbReference type="NCBI Taxonomy" id="151549"/>
    <lineage>
        <taxon>Eukaryota</taxon>
        <taxon>Metazoa</taxon>
        <taxon>Ecdysozoa</taxon>
        <taxon>Arthropoda</taxon>
        <taxon>Hexapoda</taxon>
        <taxon>Insecta</taxon>
        <taxon>Pterygota</taxon>
        <taxon>Neoptera</taxon>
        <taxon>Endopterygota</taxon>
        <taxon>Lepidoptera</taxon>
        <taxon>Glossata</taxon>
        <taxon>Ditrysia</taxon>
        <taxon>Tineoidea</taxon>
        <taxon>Psychidae</taxon>
        <taxon>Oiketicinae</taxon>
        <taxon>Eumeta</taxon>
    </lineage>
</organism>
<dbReference type="Pfam" id="PF13843">
    <property type="entry name" value="DDE_Tnp_1_7"/>
    <property type="match status" value="1"/>
</dbReference>
<dbReference type="InterPro" id="IPR029526">
    <property type="entry name" value="PGBD"/>
</dbReference>
<evidence type="ECO:0000259" key="2">
    <source>
        <dbReference type="Pfam" id="PF13843"/>
    </source>
</evidence>
<dbReference type="AlphaFoldDB" id="A0A4C1YQM3"/>
<feature type="compositionally biased region" description="Acidic residues" evidence="1">
    <location>
        <begin position="28"/>
        <end position="39"/>
    </location>
</feature>
<gene>
    <name evidence="3" type="primary">CSB-PGBD3</name>
    <name evidence="3" type="ORF">EVAR_31725_1</name>
</gene>
<reference evidence="3 4" key="1">
    <citation type="journal article" date="2019" name="Commun. Biol.">
        <title>The bagworm genome reveals a unique fibroin gene that provides high tensile strength.</title>
        <authorList>
            <person name="Kono N."/>
            <person name="Nakamura H."/>
            <person name="Ohtoshi R."/>
            <person name="Tomita M."/>
            <person name="Numata K."/>
            <person name="Arakawa K."/>
        </authorList>
    </citation>
    <scope>NUCLEOTIDE SEQUENCE [LARGE SCALE GENOMIC DNA]</scope>
</reference>
<dbReference type="Proteomes" id="UP000299102">
    <property type="component" value="Unassembled WGS sequence"/>
</dbReference>
<name>A0A4C1YQM3_EUMVA</name>
<evidence type="ECO:0000256" key="1">
    <source>
        <dbReference type="SAM" id="MobiDB-lite"/>
    </source>
</evidence>